<dbReference type="InterPro" id="IPR021443">
    <property type="entry name" value="DUF3093"/>
</dbReference>
<keyword evidence="1" id="KW-0472">Membrane</keyword>
<keyword evidence="1" id="KW-0812">Transmembrane</keyword>
<dbReference type="Proteomes" id="UP000539111">
    <property type="component" value="Unassembled WGS sequence"/>
</dbReference>
<dbReference type="PROSITE" id="PS51257">
    <property type="entry name" value="PROKAR_LIPOPROTEIN"/>
    <property type="match status" value="1"/>
</dbReference>
<reference evidence="2 3" key="1">
    <citation type="submission" date="2020-07" db="EMBL/GenBank/DDBJ databases">
        <title>Sequencing the genomes of 1000 actinobacteria strains.</title>
        <authorList>
            <person name="Klenk H.-P."/>
        </authorList>
    </citation>
    <scope>NUCLEOTIDE SEQUENCE [LARGE SCALE GENOMIC DNA]</scope>
    <source>
        <strain evidence="2 3">DSM 26341</strain>
    </source>
</reference>
<accession>A0A7Z0D3I0</accession>
<comment type="caution">
    <text evidence="2">The sequence shown here is derived from an EMBL/GenBank/DDBJ whole genome shotgun (WGS) entry which is preliminary data.</text>
</comment>
<name>A0A7Z0D3I0_9MICO</name>
<keyword evidence="1" id="KW-1133">Transmembrane helix</keyword>
<organism evidence="2 3">
    <name type="scientific">Spelaeicoccus albus</name>
    <dbReference type="NCBI Taxonomy" id="1280376"/>
    <lineage>
        <taxon>Bacteria</taxon>
        <taxon>Bacillati</taxon>
        <taxon>Actinomycetota</taxon>
        <taxon>Actinomycetes</taxon>
        <taxon>Micrococcales</taxon>
        <taxon>Brevibacteriaceae</taxon>
        <taxon>Spelaeicoccus</taxon>
    </lineage>
</organism>
<evidence type="ECO:0000313" key="3">
    <source>
        <dbReference type="Proteomes" id="UP000539111"/>
    </source>
</evidence>
<proteinExistence type="predicted"/>
<evidence type="ECO:0000256" key="1">
    <source>
        <dbReference type="SAM" id="Phobius"/>
    </source>
</evidence>
<dbReference type="AlphaFoldDB" id="A0A7Z0D3I0"/>
<dbReference type="Pfam" id="PF11292">
    <property type="entry name" value="DUF3093"/>
    <property type="match status" value="1"/>
</dbReference>
<evidence type="ECO:0008006" key="4">
    <source>
        <dbReference type="Google" id="ProtNLM"/>
    </source>
</evidence>
<sequence length="146" mass="15824">MATSAPRYTERLWPSWWVWLIAACVAAGTSLIVAPVSAAAAVIVPVVVAILFLWWLVSLATRIEVTDGEVIVGKAHIDKRFVGGAEAFTGRDAVMARGIKLDARAYLHIRGWIPDVVKITIDDDSDPTPYWLVSTRDPAGLTKALG</sequence>
<dbReference type="RefSeq" id="WP_179428542.1">
    <property type="nucleotide sequence ID" value="NZ_JACBZP010000001.1"/>
</dbReference>
<feature type="transmembrane region" description="Helical" evidence="1">
    <location>
        <begin position="12"/>
        <end position="32"/>
    </location>
</feature>
<gene>
    <name evidence="2" type="ORF">BJY26_002467</name>
</gene>
<protein>
    <recommendedName>
        <fullName evidence="4">DUF3093 family protein</fullName>
    </recommendedName>
</protein>
<evidence type="ECO:0000313" key="2">
    <source>
        <dbReference type="EMBL" id="NYI68161.1"/>
    </source>
</evidence>
<feature type="transmembrane region" description="Helical" evidence="1">
    <location>
        <begin position="38"/>
        <end position="57"/>
    </location>
</feature>
<keyword evidence="3" id="KW-1185">Reference proteome</keyword>
<dbReference type="EMBL" id="JACBZP010000001">
    <property type="protein sequence ID" value="NYI68161.1"/>
    <property type="molecule type" value="Genomic_DNA"/>
</dbReference>